<dbReference type="Gene3D" id="3.30.1110.10">
    <property type="match status" value="1"/>
</dbReference>
<evidence type="ECO:0000256" key="9">
    <source>
        <dbReference type="PIRSR" id="PIRSR601805-1"/>
    </source>
</evidence>
<evidence type="ECO:0000256" key="4">
    <source>
        <dbReference type="ARBA" id="ARBA00022679"/>
    </source>
</evidence>
<dbReference type="SUPFAM" id="SSF53613">
    <property type="entry name" value="Ribokinase-like"/>
    <property type="match status" value="1"/>
</dbReference>
<dbReference type="GO" id="GO:0005829">
    <property type="term" value="C:cytosol"/>
    <property type="evidence" value="ECO:0007669"/>
    <property type="project" value="TreeGrafter"/>
</dbReference>
<evidence type="ECO:0000256" key="6">
    <source>
        <dbReference type="ARBA" id="ARBA00022741"/>
    </source>
</evidence>
<keyword evidence="10" id="KW-0460">Magnesium</keyword>
<feature type="active site" description="Proton acceptor" evidence="9">
    <location>
        <position position="296"/>
    </location>
</feature>
<comment type="subunit">
    <text evidence="10">Monomer.</text>
</comment>
<evidence type="ECO:0000313" key="13">
    <source>
        <dbReference type="Proteomes" id="UP001162156"/>
    </source>
</evidence>
<dbReference type="EMBL" id="JANEYF010003577">
    <property type="protein sequence ID" value="KAJ8935430.1"/>
    <property type="molecule type" value="Genomic_DNA"/>
</dbReference>
<comment type="subcellular location">
    <subcellularLocation>
        <location evidence="10">Nucleus</location>
    </subcellularLocation>
</comment>
<dbReference type="GO" id="GO:0004001">
    <property type="term" value="F:adenosine kinase activity"/>
    <property type="evidence" value="ECO:0007669"/>
    <property type="project" value="UniProtKB-UniRule"/>
</dbReference>
<dbReference type="GO" id="GO:0044209">
    <property type="term" value="P:AMP salvage"/>
    <property type="evidence" value="ECO:0007669"/>
    <property type="project" value="UniProtKB-UniRule"/>
</dbReference>
<gene>
    <name evidence="12" type="ORF">NQ314_012850</name>
</gene>
<dbReference type="PANTHER" id="PTHR45769:SF3">
    <property type="entry name" value="ADENOSINE KINASE"/>
    <property type="match status" value="1"/>
</dbReference>
<comment type="pathway">
    <text evidence="1 10">Purine metabolism; AMP biosynthesis via salvage pathway; AMP from adenosine: step 1/1.</text>
</comment>
<evidence type="ECO:0000256" key="1">
    <source>
        <dbReference type="ARBA" id="ARBA00004801"/>
    </source>
</evidence>
<proteinExistence type="inferred from homology"/>
<evidence type="ECO:0000256" key="3">
    <source>
        <dbReference type="ARBA" id="ARBA00012119"/>
    </source>
</evidence>
<protein>
    <recommendedName>
        <fullName evidence="3 10">Adenosine kinase</fullName>
        <shortName evidence="10">AK</shortName>
        <ecNumber evidence="3 10">2.7.1.20</ecNumber>
    </recommendedName>
    <alternativeName>
        <fullName evidence="10">Adenosine 5'-phosphotransferase</fullName>
    </alternativeName>
</protein>
<dbReference type="Pfam" id="PF00294">
    <property type="entry name" value="PfkB"/>
    <property type="match status" value="1"/>
</dbReference>
<evidence type="ECO:0000256" key="10">
    <source>
        <dbReference type="RuleBase" id="RU368116"/>
    </source>
</evidence>
<evidence type="ECO:0000256" key="7">
    <source>
        <dbReference type="ARBA" id="ARBA00022777"/>
    </source>
</evidence>
<keyword evidence="8 10" id="KW-0067">ATP-binding</keyword>
<dbReference type="PANTHER" id="PTHR45769">
    <property type="entry name" value="ADENOSINE KINASE"/>
    <property type="match status" value="1"/>
</dbReference>
<dbReference type="InterPro" id="IPR029056">
    <property type="entry name" value="Ribokinase-like"/>
</dbReference>
<feature type="domain" description="Carbohydrate kinase PfkB" evidence="11">
    <location>
        <begin position="54"/>
        <end position="335"/>
    </location>
</feature>
<dbReference type="InterPro" id="IPR011611">
    <property type="entry name" value="PfkB_dom"/>
</dbReference>
<reference evidence="12" key="1">
    <citation type="journal article" date="2023" name="Insect Mol. Biol.">
        <title>Genome sequencing provides insights into the evolution of gene families encoding plant cell wall-degrading enzymes in longhorned beetles.</title>
        <authorList>
            <person name="Shin N.R."/>
            <person name="Okamura Y."/>
            <person name="Kirsch R."/>
            <person name="Pauchet Y."/>
        </authorList>
    </citation>
    <scope>NUCLEOTIDE SEQUENCE</scope>
    <source>
        <strain evidence="12">RBIC_L_NR</strain>
    </source>
</reference>
<evidence type="ECO:0000256" key="8">
    <source>
        <dbReference type="ARBA" id="ARBA00022840"/>
    </source>
</evidence>
<dbReference type="GO" id="GO:0006166">
    <property type="term" value="P:purine ribonucleoside salvage"/>
    <property type="evidence" value="ECO:0007669"/>
    <property type="project" value="UniProtKB-KW"/>
</dbReference>
<comment type="similarity">
    <text evidence="2 10">Belongs to the carbohydrate kinase PfkB family.</text>
</comment>
<name>A0AAV8XBR1_9CUCU</name>
<dbReference type="InterPro" id="IPR002173">
    <property type="entry name" value="Carboh/pur_kinase_PfkB_CS"/>
</dbReference>
<sequence length="343" mass="38171">MMKTVIAFGNPLLDTTIFVRGNSLLDKYNLKEDGQMEVTENEMKSISEEISGYKQNNSAGGCSQNSLRVLQWLLKKQCNAIIFGSVGKDNEAVLLKQLVEGDGVHTRYIQQDDLPTGKTIAIVKGTYRSLVAYIGAAEKLPLNDLLAVQDFHALVQESNFVYVEGFFLTNRIETARYILDFCNMHNKIIIFNISGEYVCNSYPEAVKYFVKNSDIVFGNRREFEALTKIMNLENIEELTNGLIENGKNKIEEYGNIIIITDGCKPGTCIYKGGRTEHFDVPAIEEKDITDTTGAGDAFTGGFIAGLCKNKSIKECAKIGCYSAFHIIKQTGCTLPNFQPDILD</sequence>
<dbReference type="GO" id="GO:0005524">
    <property type="term" value="F:ATP binding"/>
    <property type="evidence" value="ECO:0007669"/>
    <property type="project" value="UniProtKB-UniRule"/>
</dbReference>
<dbReference type="Proteomes" id="UP001162156">
    <property type="component" value="Unassembled WGS sequence"/>
</dbReference>
<dbReference type="Gene3D" id="3.40.1190.20">
    <property type="match status" value="1"/>
</dbReference>
<keyword evidence="13" id="KW-1185">Reference proteome</keyword>
<comment type="caution">
    <text evidence="12">The sequence shown here is derived from an EMBL/GenBank/DDBJ whole genome shotgun (WGS) entry which is preliminary data.</text>
</comment>
<keyword evidence="4 10" id="KW-0808">Transferase</keyword>
<organism evidence="12 13">
    <name type="scientific">Rhamnusium bicolor</name>
    <dbReference type="NCBI Taxonomy" id="1586634"/>
    <lineage>
        <taxon>Eukaryota</taxon>
        <taxon>Metazoa</taxon>
        <taxon>Ecdysozoa</taxon>
        <taxon>Arthropoda</taxon>
        <taxon>Hexapoda</taxon>
        <taxon>Insecta</taxon>
        <taxon>Pterygota</taxon>
        <taxon>Neoptera</taxon>
        <taxon>Endopterygota</taxon>
        <taxon>Coleoptera</taxon>
        <taxon>Polyphaga</taxon>
        <taxon>Cucujiformia</taxon>
        <taxon>Chrysomeloidea</taxon>
        <taxon>Cerambycidae</taxon>
        <taxon>Lepturinae</taxon>
        <taxon>Rhagiini</taxon>
        <taxon>Rhamnusium</taxon>
    </lineage>
</organism>
<dbReference type="GO" id="GO:0005634">
    <property type="term" value="C:nucleus"/>
    <property type="evidence" value="ECO:0007669"/>
    <property type="project" value="UniProtKB-SubCell"/>
</dbReference>
<evidence type="ECO:0000313" key="12">
    <source>
        <dbReference type="EMBL" id="KAJ8935430.1"/>
    </source>
</evidence>
<keyword evidence="6 10" id="KW-0547">Nucleotide-binding</keyword>
<comment type="cofactor">
    <cofactor evidence="10">
        <name>Mg(2+)</name>
        <dbReference type="ChEBI" id="CHEBI:18420"/>
    </cofactor>
    <text evidence="10">Binds 3 Mg(2+) ions per subunit.</text>
</comment>
<dbReference type="PROSITE" id="PS00584">
    <property type="entry name" value="PFKB_KINASES_2"/>
    <property type="match status" value="1"/>
</dbReference>
<dbReference type="InterPro" id="IPR001805">
    <property type="entry name" value="Adenokinase"/>
</dbReference>
<dbReference type="EC" id="2.7.1.20" evidence="3 10"/>
<keyword evidence="5 10" id="KW-0660">Purine salvage</keyword>
<dbReference type="AlphaFoldDB" id="A0AAV8XBR1"/>
<evidence type="ECO:0000256" key="2">
    <source>
        <dbReference type="ARBA" id="ARBA00010688"/>
    </source>
</evidence>
<dbReference type="GO" id="GO:0006144">
    <property type="term" value="P:purine nucleobase metabolic process"/>
    <property type="evidence" value="ECO:0007669"/>
    <property type="project" value="TreeGrafter"/>
</dbReference>
<keyword evidence="7 10" id="KW-0418">Kinase</keyword>
<keyword evidence="10" id="KW-0539">Nucleus</keyword>
<accession>A0AAV8XBR1</accession>
<comment type="function">
    <text evidence="10">ATP dependent phosphorylation of adenosine and other related nucleoside analogs to monophosphate derivatives.</text>
</comment>
<dbReference type="PRINTS" id="PR00989">
    <property type="entry name" value="ADENOKINASE"/>
</dbReference>
<comment type="catalytic activity">
    <reaction evidence="10">
        <text>adenosine + ATP = AMP + ADP + H(+)</text>
        <dbReference type="Rhea" id="RHEA:20824"/>
        <dbReference type="ChEBI" id="CHEBI:15378"/>
        <dbReference type="ChEBI" id="CHEBI:16335"/>
        <dbReference type="ChEBI" id="CHEBI:30616"/>
        <dbReference type="ChEBI" id="CHEBI:456215"/>
        <dbReference type="ChEBI" id="CHEBI:456216"/>
        <dbReference type="EC" id="2.7.1.20"/>
    </reaction>
</comment>
<evidence type="ECO:0000256" key="5">
    <source>
        <dbReference type="ARBA" id="ARBA00022726"/>
    </source>
</evidence>
<dbReference type="CDD" id="cd01168">
    <property type="entry name" value="adenosine_kinase"/>
    <property type="match status" value="1"/>
</dbReference>
<evidence type="ECO:0000259" key="11">
    <source>
        <dbReference type="Pfam" id="PF00294"/>
    </source>
</evidence>